<dbReference type="InterPro" id="IPR024523">
    <property type="entry name" value="DUF3793"/>
</dbReference>
<dbReference type="Pfam" id="PF12672">
    <property type="entry name" value="DUF3793"/>
    <property type="match status" value="1"/>
</dbReference>
<proteinExistence type="predicted"/>
<dbReference type="RefSeq" id="WP_154525546.1">
    <property type="nucleotide sequence ID" value="NZ_VULZ01000008.1"/>
</dbReference>
<protein>
    <submittedName>
        <fullName evidence="1">DUF3793 family protein</fullName>
    </submittedName>
</protein>
<sequence>MSEEMLIRYCAPTLAGIKTASLFTCPSDSKEELREQIRSANRQLLPRGIRLLPLRQQSGHALIYMYRPKRLERDLASQKAEAILVRAHYPAGDPQRRLAELSLRLRQFHEFPHEIGLFLGYPPDDVEGFIENRAKAFKCPGYWKVYGDEEKAKAQFRAISTCTACYCRCYIHGMSLEKLAVREKAS</sequence>
<accession>A0A6L5X9C8</accession>
<dbReference type="Proteomes" id="UP000481852">
    <property type="component" value="Unassembled WGS sequence"/>
</dbReference>
<dbReference type="AlphaFoldDB" id="A0A6L5X9C8"/>
<gene>
    <name evidence="1" type="ORF">FYJ35_08475</name>
</gene>
<dbReference type="EMBL" id="VULZ01000008">
    <property type="protein sequence ID" value="MSS15072.1"/>
    <property type="molecule type" value="Genomic_DNA"/>
</dbReference>
<comment type="caution">
    <text evidence="1">The sequence shown here is derived from an EMBL/GenBank/DDBJ whole genome shotgun (WGS) entry which is preliminary data.</text>
</comment>
<organism evidence="1 2">
    <name type="scientific">Porcincola intestinalis</name>
    <dbReference type="NCBI Taxonomy" id="2606632"/>
    <lineage>
        <taxon>Bacteria</taxon>
        <taxon>Bacillati</taxon>
        <taxon>Bacillota</taxon>
        <taxon>Clostridia</taxon>
        <taxon>Lachnospirales</taxon>
        <taxon>Lachnospiraceae</taxon>
        <taxon>Porcincola</taxon>
    </lineage>
</organism>
<reference evidence="1 2" key="1">
    <citation type="submission" date="2019-08" db="EMBL/GenBank/DDBJ databases">
        <title>In-depth cultivation of the pig gut microbiome towards novel bacterial diversity and tailored functional studies.</title>
        <authorList>
            <person name="Wylensek D."/>
            <person name="Hitch T.C.A."/>
            <person name="Clavel T."/>
        </authorList>
    </citation>
    <scope>NUCLEOTIDE SEQUENCE [LARGE SCALE GENOMIC DNA]</scope>
    <source>
        <strain evidence="1 2">Oil+RF-744-WCA-WT-11</strain>
    </source>
</reference>
<keyword evidence="2" id="KW-1185">Reference proteome</keyword>
<evidence type="ECO:0000313" key="2">
    <source>
        <dbReference type="Proteomes" id="UP000481852"/>
    </source>
</evidence>
<evidence type="ECO:0000313" key="1">
    <source>
        <dbReference type="EMBL" id="MSS15072.1"/>
    </source>
</evidence>
<name>A0A6L5X9C8_9FIRM</name>